<accession>A0A239D980</accession>
<dbReference type="Pfam" id="PF03683">
    <property type="entry name" value="UPF0175"/>
    <property type="match status" value="1"/>
</dbReference>
<dbReference type="RefSeq" id="WP_089406643.1">
    <property type="nucleotide sequence ID" value="NZ_FZOU01000001.1"/>
</dbReference>
<protein>
    <submittedName>
        <fullName evidence="1">Uncharacterized protein family (UPF0175)</fullName>
    </submittedName>
</protein>
<evidence type="ECO:0000313" key="1">
    <source>
        <dbReference type="EMBL" id="SNS28421.1"/>
    </source>
</evidence>
<evidence type="ECO:0000313" key="2">
    <source>
        <dbReference type="Proteomes" id="UP000198356"/>
    </source>
</evidence>
<gene>
    <name evidence="1" type="ORF">SAMN05421770_101336</name>
</gene>
<dbReference type="InterPro" id="IPR005368">
    <property type="entry name" value="UPF0175"/>
</dbReference>
<proteinExistence type="predicted"/>
<dbReference type="AlphaFoldDB" id="A0A239D980"/>
<sequence>MQVTVDIPDQFARDLVPEGCDPARVLLEEAVAAAYREGRLTTEQVRVLLGFGYFMQVDSFLAKHEIYDYSVEDFEKDIATLEQLPSGRKALSRT</sequence>
<keyword evidence="2" id="KW-1185">Reference proteome</keyword>
<reference evidence="1 2" key="1">
    <citation type="submission" date="2017-06" db="EMBL/GenBank/DDBJ databases">
        <authorList>
            <person name="Kim H.J."/>
            <person name="Triplett B.A."/>
        </authorList>
    </citation>
    <scope>NUCLEOTIDE SEQUENCE [LARGE SCALE GENOMIC DNA]</scope>
    <source>
        <strain evidence="1 2">DSM 18704</strain>
    </source>
</reference>
<dbReference type="Proteomes" id="UP000198356">
    <property type="component" value="Unassembled WGS sequence"/>
</dbReference>
<organism evidence="1 2">
    <name type="scientific">Granulicella rosea</name>
    <dbReference type="NCBI Taxonomy" id="474952"/>
    <lineage>
        <taxon>Bacteria</taxon>
        <taxon>Pseudomonadati</taxon>
        <taxon>Acidobacteriota</taxon>
        <taxon>Terriglobia</taxon>
        <taxon>Terriglobales</taxon>
        <taxon>Acidobacteriaceae</taxon>
        <taxon>Granulicella</taxon>
    </lineage>
</organism>
<name>A0A239D980_9BACT</name>
<dbReference type="EMBL" id="FZOU01000001">
    <property type="protein sequence ID" value="SNS28421.1"/>
    <property type="molecule type" value="Genomic_DNA"/>
</dbReference>
<dbReference type="OrthoDB" id="123138at2"/>